<comment type="caution">
    <text evidence="2">The sequence shown here is derived from an EMBL/GenBank/DDBJ whole genome shotgun (WGS) entry which is preliminary data.</text>
</comment>
<name>A0ABN9W0E3_9DINO</name>
<organism evidence="2 3">
    <name type="scientific">Prorocentrum cordatum</name>
    <dbReference type="NCBI Taxonomy" id="2364126"/>
    <lineage>
        <taxon>Eukaryota</taxon>
        <taxon>Sar</taxon>
        <taxon>Alveolata</taxon>
        <taxon>Dinophyceae</taxon>
        <taxon>Prorocentrales</taxon>
        <taxon>Prorocentraceae</taxon>
        <taxon>Prorocentrum</taxon>
    </lineage>
</organism>
<dbReference type="EMBL" id="CAUYUJ010017957">
    <property type="protein sequence ID" value="CAK0879439.1"/>
    <property type="molecule type" value="Genomic_DNA"/>
</dbReference>
<feature type="non-terminal residue" evidence="2">
    <location>
        <position position="1"/>
    </location>
</feature>
<feature type="non-terminal residue" evidence="2">
    <location>
        <position position="120"/>
    </location>
</feature>
<sequence>GALASRASRGARAQPRPDLHLSTPSSCTSGAGHSAPGARQLRRAATAGQDQGKPRIGNPAHPSAVATAASCSLSERAWAAFCFHAGIGLPFRSVAGAIYGIAASSSAFRGPRRPAPPRRP</sequence>
<keyword evidence="3" id="KW-1185">Reference proteome</keyword>
<evidence type="ECO:0000313" key="3">
    <source>
        <dbReference type="Proteomes" id="UP001189429"/>
    </source>
</evidence>
<accession>A0ABN9W0E3</accession>
<feature type="compositionally biased region" description="Low complexity" evidence="1">
    <location>
        <begin position="1"/>
        <end position="13"/>
    </location>
</feature>
<gene>
    <name evidence="2" type="ORF">PCOR1329_LOCUS62873</name>
</gene>
<dbReference type="Proteomes" id="UP001189429">
    <property type="component" value="Unassembled WGS sequence"/>
</dbReference>
<reference evidence="2" key="1">
    <citation type="submission" date="2023-10" db="EMBL/GenBank/DDBJ databases">
        <authorList>
            <person name="Chen Y."/>
            <person name="Shah S."/>
            <person name="Dougan E. K."/>
            <person name="Thang M."/>
            <person name="Chan C."/>
        </authorList>
    </citation>
    <scope>NUCLEOTIDE SEQUENCE [LARGE SCALE GENOMIC DNA]</scope>
</reference>
<feature type="compositionally biased region" description="Polar residues" evidence="1">
    <location>
        <begin position="22"/>
        <end position="31"/>
    </location>
</feature>
<evidence type="ECO:0000256" key="1">
    <source>
        <dbReference type="SAM" id="MobiDB-lite"/>
    </source>
</evidence>
<feature type="region of interest" description="Disordered" evidence="1">
    <location>
        <begin position="1"/>
        <end position="63"/>
    </location>
</feature>
<proteinExistence type="predicted"/>
<evidence type="ECO:0000313" key="2">
    <source>
        <dbReference type="EMBL" id="CAK0879439.1"/>
    </source>
</evidence>
<protein>
    <submittedName>
        <fullName evidence="2">Uncharacterized protein</fullName>
    </submittedName>
</protein>